<name>A0A9Q3EE17_9BASI</name>
<proteinExistence type="predicted"/>
<accession>A0A9Q3EE17</accession>
<reference evidence="1" key="1">
    <citation type="submission" date="2021-03" db="EMBL/GenBank/DDBJ databases">
        <title>Draft genome sequence of rust myrtle Austropuccinia psidii MF-1, a brazilian biotype.</title>
        <authorList>
            <person name="Quecine M.C."/>
            <person name="Pachon D.M.R."/>
            <person name="Bonatelli M.L."/>
            <person name="Correr F.H."/>
            <person name="Franceschini L.M."/>
            <person name="Leite T.F."/>
            <person name="Margarido G.R.A."/>
            <person name="Almeida C.A."/>
            <person name="Ferrarezi J.A."/>
            <person name="Labate C.A."/>
        </authorList>
    </citation>
    <scope>NUCLEOTIDE SEQUENCE</scope>
    <source>
        <strain evidence="1">MF-1</strain>
    </source>
</reference>
<evidence type="ECO:0000313" key="2">
    <source>
        <dbReference type="Proteomes" id="UP000765509"/>
    </source>
</evidence>
<sequence length="115" mass="12429">MGPVGHPNVACMPHGYKQGMEVMHGFGVICIMSIPVPHKQFLMTVHSPDPPRANPYASTASQQFNPLLPPGRLLTIPKILYAGAGSQGFSCNSLFLHRLPAIPTMPYTGEASQKF</sequence>
<dbReference type="AlphaFoldDB" id="A0A9Q3EE17"/>
<keyword evidence="2" id="KW-1185">Reference proteome</keyword>
<dbReference type="EMBL" id="AVOT02027271">
    <property type="protein sequence ID" value="MBW0519273.1"/>
    <property type="molecule type" value="Genomic_DNA"/>
</dbReference>
<evidence type="ECO:0000313" key="1">
    <source>
        <dbReference type="EMBL" id="MBW0519273.1"/>
    </source>
</evidence>
<dbReference type="Proteomes" id="UP000765509">
    <property type="component" value="Unassembled WGS sequence"/>
</dbReference>
<comment type="caution">
    <text evidence="1">The sequence shown here is derived from an EMBL/GenBank/DDBJ whole genome shotgun (WGS) entry which is preliminary data.</text>
</comment>
<protein>
    <submittedName>
        <fullName evidence="1">Uncharacterized protein</fullName>
    </submittedName>
</protein>
<organism evidence="1 2">
    <name type="scientific">Austropuccinia psidii MF-1</name>
    <dbReference type="NCBI Taxonomy" id="1389203"/>
    <lineage>
        <taxon>Eukaryota</taxon>
        <taxon>Fungi</taxon>
        <taxon>Dikarya</taxon>
        <taxon>Basidiomycota</taxon>
        <taxon>Pucciniomycotina</taxon>
        <taxon>Pucciniomycetes</taxon>
        <taxon>Pucciniales</taxon>
        <taxon>Sphaerophragmiaceae</taxon>
        <taxon>Austropuccinia</taxon>
    </lineage>
</organism>
<gene>
    <name evidence="1" type="ORF">O181_058988</name>
</gene>